<dbReference type="EC" id="6.3.1.2" evidence="1"/>
<reference evidence="1 2" key="1">
    <citation type="journal article" date="2018" name="Nat. Biotechnol.">
        <title>A standardized bacterial taxonomy based on genome phylogeny substantially revises the tree of life.</title>
        <authorList>
            <person name="Parks D.H."/>
            <person name="Chuvochina M."/>
            <person name="Waite D.W."/>
            <person name="Rinke C."/>
            <person name="Skarshewski A."/>
            <person name="Chaumeil P.A."/>
            <person name="Hugenholtz P."/>
        </authorList>
    </citation>
    <scope>NUCLEOTIDE SEQUENCE [LARGE SCALE GENOMIC DNA]</scope>
    <source>
        <strain evidence="1">UBA9158</strain>
    </source>
</reference>
<evidence type="ECO:0000313" key="1">
    <source>
        <dbReference type="EMBL" id="HAN27567.1"/>
    </source>
</evidence>
<dbReference type="AlphaFoldDB" id="A0A3C1KLK5"/>
<name>A0A3C1KLK5_9GAMM</name>
<feature type="non-terminal residue" evidence="1">
    <location>
        <position position="52"/>
    </location>
</feature>
<dbReference type="GO" id="GO:0004356">
    <property type="term" value="F:glutamine synthetase activity"/>
    <property type="evidence" value="ECO:0007669"/>
    <property type="project" value="UniProtKB-EC"/>
</dbReference>
<protein>
    <submittedName>
        <fullName evidence="1">Glutamine synthetase</fullName>
        <ecNumber evidence="1">6.3.1.2</ecNumber>
    </submittedName>
</protein>
<organism evidence="1 2">
    <name type="scientific">Haliea salexigens</name>
    <dbReference type="NCBI Taxonomy" id="287487"/>
    <lineage>
        <taxon>Bacteria</taxon>
        <taxon>Pseudomonadati</taxon>
        <taxon>Pseudomonadota</taxon>
        <taxon>Gammaproteobacteria</taxon>
        <taxon>Cellvibrionales</taxon>
        <taxon>Halieaceae</taxon>
        <taxon>Haliea</taxon>
    </lineage>
</organism>
<evidence type="ECO:0000313" key="2">
    <source>
        <dbReference type="Proteomes" id="UP000259273"/>
    </source>
</evidence>
<sequence length="52" mass="5878">VLDPFTDDTTVILRCDIVEPSTMQGYERDPRSVAHRAQEYLKTTGIGDTAFF</sequence>
<feature type="non-terminal residue" evidence="1">
    <location>
        <position position="1"/>
    </location>
</feature>
<proteinExistence type="predicted"/>
<keyword evidence="1" id="KW-0436">Ligase</keyword>
<dbReference type="Proteomes" id="UP000259273">
    <property type="component" value="Unassembled WGS sequence"/>
</dbReference>
<dbReference type="EMBL" id="DMND01000105">
    <property type="protein sequence ID" value="HAN27567.1"/>
    <property type="molecule type" value="Genomic_DNA"/>
</dbReference>
<accession>A0A3C1KLK5</accession>
<gene>
    <name evidence="1" type="primary">glnA</name>
    <name evidence="1" type="ORF">DCP75_07580</name>
</gene>
<comment type="caution">
    <text evidence="1">The sequence shown here is derived from an EMBL/GenBank/DDBJ whole genome shotgun (WGS) entry which is preliminary data.</text>
</comment>